<dbReference type="Pfam" id="PF24803">
    <property type="entry name" value="DUF7704"/>
    <property type="match status" value="1"/>
</dbReference>
<dbReference type="InterPro" id="IPR056121">
    <property type="entry name" value="DUF7704"/>
</dbReference>
<feature type="region of interest" description="Disordered" evidence="1">
    <location>
        <begin position="866"/>
        <end position="886"/>
    </location>
</feature>
<feature type="compositionally biased region" description="Polar residues" evidence="1">
    <location>
        <begin position="718"/>
        <end position="728"/>
    </location>
</feature>
<dbReference type="EMBL" id="LN649230">
    <property type="protein sequence ID" value="CEI60917.1"/>
    <property type="molecule type" value="Genomic_DNA"/>
</dbReference>
<feature type="compositionally biased region" description="Polar residues" evidence="1">
    <location>
        <begin position="318"/>
        <end position="342"/>
    </location>
</feature>
<feature type="compositionally biased region" description="Acidic residues" evidence="1">
    <location>
        <begin position="777"/>
        <end position="786"/>
    </location>
</feature>
<feature type="compositionally biased region" description="Acidic residues" evidence="1">
    <location>
        <begin position="289"/>
        <end position="302"/>
    </location>
</feature>
<keyword evidence="2" id="KW-0812">Transmembrane</keyword>
<proteinExistence type="predicted"/>
<reference evidence="5" key="1">
    <citation type="submission" date="2014-10" db="EMBL/GenBank/DDBJ databases">
        <authorList>
            <person name="King R."/>
        </authorList>
    </citation>
    <scope>NUCLEOTIDE SEQUENCE [LARGE SCALE GENOMIC DNA]</scope>
    <source>
        <strain evidence="5">A3/5</strain>
    </source>
</reference>
<keyword evidence="2" id="KW-1133">Transmembrane helix</keyword>
<feature type="region of interest" description="Disordered" evidence="1">
    <location>
        <begin position="227"/>
        <end position="390"/>
    </location>
</feature>
<feature type="transmembrane region" description="Helical" evidence="2">
    <location>
        <begin position="121"/>
        <end position="142"/>
    </location>
</feature>
<accession>A0A2L2T9G7</accession>
<feature type="transmembrane region" description="Helical" evidence="2">
    <location>
        <begin position="55"/>
        <end position="74"/>
    </location>
</feature>
<dbReference type="PROSITE" id="PS50090">
    <property type="entry name" value="MYB_LIKE"/>
    <property type="match status" value="1"/>
</dbReference>
<dbReference type="Gene3D" id="1.10.10.60">
    <property type="entry name" value="Homeodomain-like"/>
    <property type="match status" value="1"/>
</dbReference>
<dbReference type="PANTHER" id="PTHR37019:SF2">
    <property type="entry name" value="EXPERA DOMAIN-CONTAINING PROTEIN"/>
    <property type="match status" value="1"/>
</dbReference>
<dbReference type="STRING" id="56646.A0A2L2T9G7"/>
<evidence type="ECO:0000256" key="1">
    <source>
        <dbReference type="SAM" id="MobiDB-lite"/>
    </source>
</evidence>
<keyword evidence="5" id="KW-1185">Reference proteome</keyword>
<evidence type="ECO:0000313" key="5">
    <source>
        <dbReference type="Proteomes" id="UP000245910"/>
    </source>
</evidence>
<evidence type="ECO:0000313" key="4">
    <source>
        <dbReference type="EMBL" id="CEI60917.1"/>
    </source>
</evidence>
<sequence>MASSLPTFPRIVFTIIEPISLIAGFAGAVIDPAWFMNEQVPQSNVISPSGNGIMVTWQLGNLYLLLGFLGIAILSTTNEVSVVRAYLIALWLGDIGHVGFSSYGLGWNLSMSPTKWNATTWGNIAMTLFLFFTRTAYLTGLFGKDHVKPKICDIGNTGTLCLSFTLKVSVRVKGGVSAYWSVVKIKTNAARFETLFLYLTRLHLNTRKPLHIGDTTAASQPQRVMRNTRGRVATTATPPRETHISQDKPVLSIEHVRVLQRHPPARRNAPPRAQGRESSISTNPARPDDETEFIEDDDEYPQPDDPGSQLREIASGLNPYSPTSQYTPGRSSVEQTHANYGQNPYEPDYPGADSANQGDSYIPSVPQPESNDAGLGGAGLASDYPKTSPELDSEKLKNLKMLETMVPDLARAADSLYKYSNQEPSDNDVFQGCLRMKRHAFDSMQNIFKKLGQPYKGDFIDFASFLELGSTQQQKSLLVQIARVNTVIAYDRIHNVEDGQAPEIFTFLKTFNEVFPNYFIPDPGMFQEPEVILDMRTWLLVETLSRTDGQGDIDKLLVEVFCDPHKLENLDSIEEWYDYPALLSGQYFREVGDSGHVDTEELCSERIMEIAEVFKQSGKHKTIAHLSEKYPLQELLNNLRSCFDAMYNILTDEESVRVGTQSPYLDQQAAFESQGDPFGSDSQSIVRAETQEAEPSLFVNKRSLLALEYDTQGGETLPPSNQQPTGPKSQVPRDYHQHANADLLRSPFPPASSFRLVSGSDKGQHRGYKRPRSVTAEGDDEDDPFETDDRYINPARRDELKRQMPPPSRPETISISLPRRVPVPSSARSVPPAFEQESSRSLTPQAASRLPPSSVVNYDALKKAASQRNREARLADPGRQGTRQRVPWSDHDTQLLLDLIQEHGARWSMIESECNDYFEHPRNQQAYRDRARNLKTELLITDAVLPPNFNEVALGSKEIARVKAVGKNPHRREEDVEANGNPINTELLEPTLF</sequence>
<dbReference type="AlphaFoldDB" id="A0A2L2T9G7"/>
<dbReference type="PANTHER" id="PTHR37019">
    <property type="entry name" value="CHROMOSOME 1, WHOLE GENOME SHOTGUN SEQUENCE"/>
    <property type="match status" value="1"/>
</dbReference>
<evidence type="ECO:0000256" key="2">
    <source>
        <dbReference type="SAM" id="Phobius"/>
    </source>
</evidence>
<dbReference type="Proteomes" id="UP000245910">
    <property type="component" value="Chromosome II"/>
</dbReference>
<feature type="compositionally biased region" description="Basic and acidic residues" evidence="1">
    <location>
        <begin position="787"/>
        <end position="802"/>
    </location>
</feature>
<feature type="domain" description="Myb-like" evidence="3">
    <location>
        <begin position="880"/>
        <end position="935"/>
    </location>
</feature>
<feature type="transmembrane region" description="Helical" evidence="2">
    <location>
        <begin position="12"/>
        <end position="35"/>
    </location>
</feature>
<name>A0A2L2T9G7_9HYPO</name>
<keyword evidence="2" id="KW-0472">Membrane</keyword>
<organism evidence="4 5">
    <name type="scientific">Fusarium venenatum</name>
    <dbReference type="NCBI Taxonomy" id="56646"/>
    <lineage>
        <taxon>Eukaryota</taxon>
        <taxon>Fungi</taxon>
        <taxon>Dikarya</taxon>
        <taxon>Ascomycota</taxon>
        <taxon>Pezizomycotina</taxon>
        <taxon>Sordariomycetes</taxon>
        <taxon>Hypocreomycetidae</taxon>
        <taxon>Hypocreales</taxon>
        <taxon>Nectriaceae</taxon>
        <taxon>Fusarium</taxon>
    </lineage>
</organism>
<evidence type="ECO:0000259" key="3">
    <source>
        <dbReference type="PROSITE" id="PS50090"/>
    </source>
</evidence>
<dbReference type="InterPro" id="IPR001005">
    <property type="entry name" value="SANT/Myb"/>
</dbReference>
<feature type="compositionally biased region" description="Low complexity" evidence="1">
    <location>
        <begin position="818"/>
        <end position="833"/>
    </location>
</feature>
<feature type="region of interest" description="Disordered" evidence="1">
    <location>
        <begin position="712"/>
        <end position="854"/>
    </location>
</feature>
<protein>
    <recommendedName>
        <fullName evidence="3">Myb-like domain-containing protein</fullName>
    </recommendedName>
</protein>